<dbReference type="GeneID" id="25258189"/>
<dbReference type="EMBL" id="JMKJ01000026">
    <property type="protein sequence ID" value="KGG52925.1"/>
    <property type="molecule type" value="Genomic_DNA"/>
</dbReference>
<evidence type="ECO:0000313" key="1">
    <source>
        <dbReference type="EMBL" id="KGG52925.1"/>
    </source>
</evidence>
<accession>A0A098VVJ5</accession>
<dbReference type="HOGENOM" id="CLU_1518235_0_0_1"/>
<organism evidence="1 2">
    <name type="scientific">Mitosporidium daphniae</name>
    <dbReference type="NCBI Taxonomy" id="1485682"/>
    <lineage>
        <taxon>Eukaryota</taxon>
        <taxon>Fungi</taxon>
        <taxon>Fungi incertae sedis</taxon>
        <taxon>Microsporidia</taxon>
        <taxon>Mitosporidium</taxon>
    </lineage>
</organism>
<keyword evidence="2" id="KW-1185">Reference proteome</keyword>
<gene>
    <name evidence="1" type="ORF">DI09_123p50</name>
</gene>
<proteinExistence type="predicted"/>
<name>A0A098VVJ5_9MICR</name>
<sequence>MLLKKDSSYQKNMDELNLMEKQVTEFANATLVENNGYIEENSLELKSCTLQETIEAKSAQIKTLDGEAEKYKQGICEIEQKLAIEIVQPWIYPTKKTTCWKGISVPEANEIRLDAEIGHLQCKAEKQAIDLQKETHQNVFIIYVLTIRQEAIGIGNRKLQSQRDSVGGIDPPFNKAG</sequence>
<evidence type="ECO:0000313" key="2">
    <source>
        <dbReference type="Proteomes" id="UP000029725"/>
    </source>
</evidence>
<comment type="caution">
    <text evidence="1">The sequence shown here is derived from an EMBL/GenBank/DDBJ whole genome shotgun (WGS) entry which is preliminary data.</text>
</comment>
<dbReference type="RefSeq" id="XP_013239361.1">
    <property type="nucleotide sequence ID" value="XM_013383907.1"/>
</dbReference>
<protein>
    <submittedName>
        <fullName evidence="1">Uncharacterized protein</fullName>
    </submittedName>
</protein>
<dbReference type="AlphaFoldDB" id="A0A098VVJ5"/>
<dbReference type="Proteomes" id="UP000029725">
    <property type="component" value="Unassembled WGS sequence"/>
</dbReference>
<reference evidence="1 2" key="1">
    <citation type="submission" date="2014-04" db="EMBL/GenBank/DDBJ databases">
        <title>A new species of microsporidia sheds light on the evolution of extreme parasitism.</title>
        <authorList>
            <person name="Haag K.L."/>
            <person name="James T.Y."/>
            <person name="Larsson R."/>
            <person name="Schaer T.M."/>
            <person name="Refardt D."/>
            <person name="Pombert J.-F."/>
            <person name="Ebert D."/>
        </authorList>
    </citation>
    <scope>NUCLEOTIDE SEQUENCE [LARGE SCALE GENOMIC DNA]</scope>
    <source>
        <strain evidence="1 2">UGP3</strain>
        <tissue evidence="1">Spores</tissue>
    </source>
</reference>
<dbReference type="VEuPathDB" id="MicrosporidiaDB:DI09_123p50"/>